<dbReference type="Pfam" id="PF01609">
    <property type="entry name" value="DDE_Tnp_1"/>
    <property type="match status" value="1"/>
</dbReference>
<dbReference type="GO" id="GO:0006313">
    <property type="term" value="P:DNA transposition"/>
    <property type="evidence" value="ECO:0007669"/>
    <property type="project" value="InterPro"/>
</dbReference>
<dbReference type="KEGG" id="avi:Avi_9035"/>
<dbReference type="Proteomes" id="UP000001596">
    <property type="component" value="Plasmid pAtS4c"/>
</dbReference>
<evidence type="ECO:0000256" key="1">
    <source>
        <dbReference type="SAM" id="MobiDB-lite"/>
    </source>
</evidence>
<accession>B9K3D2</accession>
<gene>
    <name evidence="3" type="ordered locus">Avi_9035</name>
</gene>
<name>B9K3D2_ALLAM</name>
<dbReference type="HOGENOM" id="CLU_1418851_0_0_5"/>
<feature type="region of interest" description="Disordered" evidence="1">
    <location>
        <begin position="40"/>
        <end position="59"/>
    </location>
</feature>
<evidence type="ECO:0000259" key="2">
    <source>
        <dbReference type="Pfam" id="PF01609"/>
    </source>
</evidence>
<keyword evidence="3" id="KW-0614">Plasmid</keyword>
<reference evidence="3 4" key="1">
    <citation type="journal article" date="2009" name="J. Bacteriol.">
        <title>Genome sequences of three Agrobacterium biovars help elucidate the evolution of multichromosome genomes in bacteria.</title>
        <authorList>
            <person name="Slater S.C."/>
            <person name="Goldman B.S."/>
            <person name="Goodner B."/>
            <person name="Setubal J.C."/>
            <person name="Farrand S.K."/>
            <person name="Nester E.W."/>
            <person name="Burr T.J."/>
            <person name="Banta L."/>
            <person name="Dickerman A.W."/>
            <person name="Paulsen I."/>
            <person name="Otten L."/>
            <person name="Suen G."/>
            <person name="Welch R."/>
            <person name="Almeida N.F."/>
            <person name="Arnold F."/>
            <person name="Burton O.T."/>
            <person name="Du Z."/>
            <person name="Ewing A."/>
            <person name="Godsy E."/>
            <person name="Heisel S."/>
            <person name="Houmiel K.L."/>
            <person name="Jhaveri J."/>
            <person name="Lu J."/>
            <person name="Miller N.M."/>
            <person name="Norton S."/>
            <person name="Chen Q."/>
            <person name="Phoolcharoen W."/>
            <person name="Ohlin V."/>
            <person name="Ondrusek D."/>
            <person name="Pride N."/>
            <person name="Stricklin S.L."/>
            <person name="Sun J."/>
            <person name="Wheeler C."/>
            <person name="Wilson L."/>
            <person name="Zhu H."/>
            <person name="Wood D.W."/>
        </authorList>
    </citation>
    <scope>NUCLEOTIDE SEQUENCE [LARGE SCALE GENOMIC DNA]</scope>
    <source>
        <strain evidence="4">S4 / ATCC BAA-846</strain>
        <plasmid evidence="3 4">pAtS4c</plasmid>
    </source>
</reference>
<protein>
    <submittedName>
        <fullName evidence="3">Transposase IS4 family protein</fullName>
    </submittedName>
</protein>
<evidence type="ECO:0000313" key="3">
    <source>
        <dbReference type="EMBL" id="ACM39380.1"/>
    </source>
</evidence>
<geneLocation type="plasmid" evidence="3 4">
    <name>pAtS4c</name>
</geneLocation>
<organism evidence="3 4">
    <name type="scientific">Allorhizobium ampelinum (strain ATCC BAA-846 / DSM 112012 / S4)</name>
    <name type="common">Agrobacterium vitis (strain S4)</name>
    <dbReference type="NCBI Taxonomy" id="311402"/>
    <lineage>
        <taxon>Bacteria</taxon>
        <taxon>Pseudomonadati</taxon>
        <taxon>Pseudomonadota</taxon>
        <taxon>Alphaproteobacteria</taxon>
        <taxon>Hyphomicrobiales</taxon>
        <taxon>Rhizobiaceae</taxon>
        <taxon>Rhizobium/Agrobacterium group</taxon>
        <taxon>Allorhizobium</taxon>
        <taxon>Allorhizobium ampelinum</taxon>
    </lineage>
</organism>
<dbReference type="InterPro" id="IPR002559">
    <property type="entry name" value="Transposase_11"/>
</dbReference>
<keyword evidence="4" id="KW-1185">Reference proteome</keyword>
<dbReference type="EMBL" id="CP000636">
    <property type="protein sequence ID" value="ACM39380.1"/>
    <property type="molecule type" value="Genomic_DNA"/>
</dbReference>
<evidence type="ECO:0000313" key="4">
    <source>
        <dbReference type="Proteomes" id="UP000001596"/>
    </source>
</evidence>
<feature type="domain" description="Transposase IS4-like" evidence="2">
    <location>
        <begin position="4"/>
        <end position="102"/>
    </location>
</feature>
<sequence>MKTDFDGHPIAFDLTGGEKGDAPHFPILLGLGPDVDPRAAMGDKGYDSKANRQAARRRGAVPVIPYRSTAKIKADVLSQSALQRSRPHRASNRKTQALQARCATMREDQTKFLLHRRNRRRLHLDQIRPHCLVEGGLNDEMRLLEVPCRRQISRSISIRQFVSELRSVRQTYTHFPFRGKRWRPPPHRGSR</sequence>
<dbReference type="GO" id="GO:0004803">
    <property type="term" value="F:transposase activity"/>
    <property type="evidence" value="ECO:0007669"/>
    <property type="project" value="InterPro"/>
</dbReference>
<dbReference type="AlphaFoldDB" id="B9K3D2"/>
<proteinExistence type="predicted"/>
<dbReference type="GO" id="GO:0003677">
    <property type="term" value="F:DNA binding"/>
    <property type="evidence" value="ECO:0007669"/>
    <property type="project" value="InterPro"/>
</dbReference>